<keyword evidence="3" id="KW-1185">Reference proteome</keyword>
<evidence type="ECO:0000313" key="2">
    <source>
        <dbReference type="EMBL" id="GGZ42056.1"/>
    </source>
</evidence>
<name>A0A918QEG2_9ACTN</name>
<reference evidence="2" key="2">
    <citation type="submission" date="2020-09" db="EMBL/GenBank/DDBJ databases">
        <authorList>
            <person name="Sun Q."/>
            <person name="Ohkuma M."/>
        </authorList>
    </citation>
    <scope>NUCLEOTIDE SEQUENCE</scope>
    <source>
        <strain evidence="2">JCM 4815</strain>
    </source>
</reference>
<sequence>MQRHGGSPLIQTGTVARGRGADGAVSSLGTERRGLKVRSGNEGGGLPYIVQAADRGPRAPTLCLVCGVYTTRVQVVFPLAAPHMKSKALFGLWNAVFIPIAGGLDLVDL</sequence>
<organism evidence="2 3">
    <name type="scientific">Streptomyces poonensis</name>
    <dbReference type="NCBI Taxonomy" id="68255"/>
    <lineage>
        <taxon>Bacteria</taxon>
        <taxon>Bacillati</taxon>
        <taxon>Actinomycetota</taxon>
        <taxon>Actinomycetes</taxon>
        <taxon>Kitasatosporales</taxon>
        <taxon>Streptomycetaceae</taxon>
        <taxon>Streptomyces</taxon>
    </lineage>
</organism>
<reference evidence="2" key="1">
    <citation type="journal article" date="2014" name="Int. J. Syst. Evol. Microbiol.">
        <title>Complete genome sequence of Corynebacterium casei LMG S-19264T (=DSM 44701T), isolated from a smear-ripened cheese.</title>
        <authorList>
            <consortium name="US DOE Joint Genome Institute (JGI-PGF)"/>
            <person name="Walter F."/>
            <person name="Albersmeier A."/>
            <person name="Kalinowski J."/>
            <person name="Ruckert C."/>
        </authorList>
    </citation>
    <scope>NUCLEOTIDE SEQUENCE</scope>
    <source>
        <strain evidence="2">JCM 4815</strain>
    </source>
</reference>
<dbReference type="Proteomes" id="UP000622166">
    <property type="component" value="Unassembled WGS sequence"/>
</dbReference>
<proteinExistence type="predicted"/>
<gene>
    <name evidence="2" type="ORF">GCM10010365_73450</name>
</gene>
<comment type="caution">
    <text evidence="2">The sequence shown here is derived from an EMBL/GenBank/DDBJ whole genome shotgun (WGS) entry which is preliminary data.</text>
</comment>
<dbReference type="AlphaFoldDB" id="A0A918QEG2"/>
<dbReference type="EMBL" id="BMVW01000027">
    <property type="protein sequence ID" value="GGZ42056.1"/>
    <property type="molecule type" value="Genomic_DNA"/>
</dbReference>
<protein>
    <submittedName>
        <fullName evidence="2">Uncharacterized protein</fullName>
    </submittedName>
</protein>
<feature type="region of interest" description="Disordered" evidence="1">
    <location>
        <begin position="1"/>
        <end position="39"/>
    </location>
</feature>
<evidence type="ECO:0000256" key="1">
    <source>
        <dbReference type="SAM" id="MobiDB-lite"/>
    </source>
</evidence>
<evidence type="ECO:0000313" key="3">
    <source>
        <dbReference type="Proteomes" id="UP000622166"/>
    </source>
</evidence>
<accession>A0A918QEG2</accession>